<keyword evidence="1" id="KW-0472">Membrane</keyword>
<keyword evidence="3" id="KW-1185">Reference proteome</keyword>
<comment type="caution">
    <text evidence="2">The sequence shown here is derived from an EMBL/GenBank/DDBJ whole genome shotgun (WGS) entry which is preliminary data.</text>
</comment>
<evidence type="ECO:0000313" key="2">
    <source>
        <dbReference type="EMBL" id="MEC4720406.1"/>
    </source>
</evidence>
<feature type="transmembrane region" description="Helical" evidence="1">
    <location>
        <begin position="12"/>
        <end position="32"/>
    </location>
</feature>
<keyword evidence="1" id="KW-0812">Transmembrane</keyword>
<sequence>MDVHSKQRGFGATAALFMIALVVGIGAAVMYANRDSAGNASRETTKGYVGVFLKQASDFRSYFTRFVSGGGDPTLFMKMWASKVNPPHPSLALWGSTSWRFNHYGINMPGIGTSAGDKVLWVEQLTDSACVAINTTLHGAGFGTTASIPTADMWTMFMDAGGQAVTPGKSGWDIGCIKMADTLNVFFAVLEEA</sequence>
<organism evidence="2 3">
    <name type="scientific">Noviherbaspirillum album</name>
    <dbReference type="NCBI Taxonomy" id="3080276"/>
    <lineage>
        <taxon>Bacteria</taxon>
        <taxon>Pseudomonadati</taxon>
        <taxon>Pseudomonadota</taxon>
        <taxon>Betaproteobacteria</taxon>
        <taxon>Burkholderiales</taxon>
        <taxon>Oxalobacteraceae</taxon>
        <taxon>Noviherbaspirillum</taxon>
    </lineage>
</organism>
<proteinExistence type="predicted"/>
<evidence type="ECO:0000313" key="3">
    <source>
        <dbReference type="Proteomes" id="UP001352263"/>
    </source>
</evidence>
<dbReference type="RefSeq" id="WP_326507125.1">
    <property type="nucleotide sequence ID" value="NZ_JAWIIV010000011.1"/>
</dbReference>
<name>A0ABU6J9S5_9BURK</name>
<gene>
    <name evidence="2" type="ORF">RY831_14685</name>
</gene>
<evidence type="ECO:0000256" key="1">
    <source>
        <dbReference type="SAM" id="Phobius"/>
    </source>
</evidence>
<evidence type="ECO:0008006" key="4">
    <source>
        <dbReference type="Google" id="ProtNLM"/>
    </source>
</evidence>
<dbReference type="EMBL" id="JAWIIV010000011">
    <property type="protein sequence ID" value="MEC4720406.1"/>
    <property type="molecule type" value="Genomic_DNA"/>
</dbReference>
<accession>A0ABU6J9S5</accession>
<protein>
    <recommendedName>
        <fullName evidence="4">Type 4 secretion system PilS N-terminal domain-containing protein</fullName>
    </recommendedName>
</protein>
<reference evidence="2 3" key="1">
    <citation type="submission" date="2023-10" db="EMBL/GenBank/DDBJ databases">
        <title>Noviherbaspirillum sp. CPCC 100848 genome assembly.</title>
        <authorList>
            <person name="Li X.Y."/>
            <person name="Fang X.M."/>
        </authorList>
    </citation>
    <scope>NUCLEOTIDE SEQUENCE [LARGE SCALE GENOMIC DNA]</scope>
    <source>
        <strain evidence="2 3">CPCC 100848</strain>
    </source>
</reference>
<keyword evidence="1" id="KW-1133">Transmembrane helix</keyword>
<dbReference type="Proteomes" id="UP001352263">
    <property type="component" value="Unassembled WGS sequence"/>
</dbReference>